<protein>
    <submittedName>
        <fullName evidence="2">Uncharacterized protein</fullName>
    </submittedName>
</protein>
<comment type="caution">
    <text evidence="2">The sequence shown here is derived from an EMBL/GenBank/DDBJ whole genome shotgun (WGS) entry which is preliminary data.</text>
</comment>
<keyword evidence="3" id="KW-1185">Reference proteome</keyword>
<proteinExistence type="predicted"/>
<dbReference type="AlphaFoldDB" id="A0ABD2VRF2"/>
<reference evidence="2 3" key="1">
    <citation type="journal article" date="2024" name="bioRxiv">
        <title>A reference genome for Trichogramma kaykai: A tiny desert-dwelling parasitoid wasp with competing sex-ratio distorters.</title>
        <authorList>
            <person name="Culotta J."/>
            <person name="Lindsey A.R."/>
        </authorList>
    </citation>
    <scope>NUCLEOTIDE SEQUENCE [LARGE SCALE GENOMIC DNA]</scope>
    <source>
        <strain evidence="2 3">KSX58</strain>
    </source>
</reference>
<evidence type="ECO:0000256" key="1">
    <source>
        <dbReference type="SAM" id="MobiDB-lite"/>
    </source>
</evidence>
<sequence>MGVVLSSDLTWGAHLSQISSRVHCTLHRLRARAWLLSPGIKKLLVQALVLPHLDYACLVYNNVPASLNLKLQRLANAGVRFIFNMRGSDHSSVTLRREQLGWSRVEDRSLIRDLEEEQRQQPPKAEGQQQIQLQPPQQQQQPGGATLEARNSCVVIYLTPLTHKETFSPSGHGFAPKFFWGLLVPYTEALCA</sequence>
<dbReference type="EMBL" id="JBJJXI010000197">
    <property type="protein sequence ID" value="KAL3383422.1"/>
    <property type="molecule type" value="Genomic_DNA"/>
</dbReference>
<gene>
    <name evidence="2" type="ORF">TKK_020693</name>
</gene>
<feature type="region of interest" description="Disordered" evidence="1">
    <location>
        <begin position="115"/>
        <end position="145"/>
    </location>
</feature>
<organism evidence="2 3">
    <name type="scientific">Trichogramma kaykai</name>
    <dbReference type="NCBI Taxonomy" id="54128"/>
    <lineage>
        <taxon>Eukaryota</taxon>
        <taxon>Metazoa</taxon>
        <taxon>Ecdysozoa</taxon>
        <taxon>Arthropoda</taxon>
        <taxon>Hexapoda</taxon>
        <taxon>Insecta</taxon>
        <taxon>Pterygota</taxon>
        <taxon>Neoptera</taxon>
        <taxon>Endopterygota</taxon>
        <taxon>Hymenoptera</taxon>
        <taxon>Apocrita</taxon>
        <taxon>Proctotrupomorpha</taxon>
        <taxon>Chalcidoidea</taxon>
        <taxon>Trichogrammatidae</taxon>
        <taxon>Trichogramma</taxon>
    </lineage>
</organism>
<evidence type="ECO:0000313" key="2">
    <source>
        <dbReference type="EMBL" id="KAL3383422.1"/>
    </source>
</evidence>
<feature type="compositionally biased region" description="Low complexity" evidence="1">
    <location>
        <begin position="127"/>
        <end position="144"/>
    </location>
</feature>
<accession>A0ABD2VRF2</accession>
<name>A0ABD2VRF2_9HYME</name>
<dbReference type="Proteomes" id="UP001627154">
    <property type="component" value="Unassembled WGS sequence"/>
</dbReference>
<evidence type="ECO:0000313" key="3">
    <source>
        <dbReference type="Proteomes" id="UP001627154"/>
    </source>
</evidence>